<proteinExistence type="predicted"/>
<evidence type="ECO:0000313" key="2">
    <source>
        <dbReference type="EMBL" id="SEP41266.1"/>
    </source>
</evidence>
<name>A0A1H8XN71_9PSEU</name>
<keyword evidence="3" id="KW-1185">Reference proteome</keyword>
<dbReference type="InterPro" id="IPR027395">
    <property type="entry name" value="WH_DNA-bd_dom"/>
</dbReference>
<evidence type="ECO:0000259" key="1">
    <source>
        <dbReference type="Pfam" id="PF13601"/>
    </source>
</evidence>
<organism evidence="2 3">
    <name type="scientific">Amycolatopsis saalfeldensis</name>
    <dbReference type="NCBI Taxonomy" id="394193"/>
    <lineage>
        <taxon>Bacteria</taxon>
        <taxon>Bacillati</taxon>
        <taxon>Actinomycetota</taxon>
        <taxon>Actinomycetes</taxon>
        <taxon>Pseudonocardiales</taxon>
        <taxon>Pseudonocardiaceae</taxon>
        <taxon>Amycolatopsis</taxon>
    </lineage>
</organism>
<dbReference type="Proteomes" id="UP000198582">
    <property type="component" value="Unassembled WGS sequence"/>
</dbReference>
<gene>
    <name evidence="2" type="ORF">SAMN04489732_108116</name>
</gene>
<accession>A0A1H8XN71</accession>
<dbReference type="Gene3D" id="1.10.10.10">
    <property type="entry name" value="Winged helix-like DNA-binding domain superfamily/Winged helix DNA-binding domain"/>
    <property type="match status" value="1"/>
</dbReference>
<dbReference type="InterPro" id="IPR036388">
    <property type="entry name" value="WH-like_DNA-bd_sf"/>
</dbReference>
<dbReference type="OrthoDB" id="4952043at2"/>
<reference evidence="3" key="1">
    <citation type="submission" date="2016-10" db="EMBL/GenBank/DDBJ databases">
        <authorList>
            <person name="Varghese N."/>
            <person name="Submissions S."/>
        </authorList>
    </citation>
    <scope>NUCLEOTIDE SEQUENCE [LARGE SCALE GENOMIC DNA]</scope>
    <source>
        <strain evidence="3">DSM 44993</strain>
    </source>
</reference>
<keyword evidence="2" id="KW-0238">DNA-binding</keyword>
<protein>
    <submittedName>
        <fullName evidence="2">DNA-binding transcriptional regulator, ArsR family</fullName>
    </submittedName>
</protein>
<dbReference type="RefSeq" id="WP_091618333.1">
    <property type="nucleotide sequence ID" value="NZ_FOEF01000008.1"/>
</dbReference>
<dbReference type="InterPro" id="IPR036390">
    <property type="entry name" value="WH_DNA-bd_sf"/>
</dbReference>
<sequence length="113" mass="12454">MARLVPIAGYTEGLDPVLVPPVRLFIVATLADEQWREYATMRQTLRLTPAALSKQLGVLRKTGHVESRPDGRRSSWRLTPTGAQRLTDHLDALQLVVATAAEIVASIRAGRRS</sequence>
<dbReference type="Pfam" id="PF13601">
    <property type="entry name" value="HTH_34"/>
    <property type="match status" value="1"/>
</dbReference>
<dbReference type="GO" id="GO:0003677">
    <property type="term" value="F:DNA binding"/>
    <property type="evidence" value="ECO:0007669"/>
    <property type="project" value="UniProtKB-KW"/>
</dbReference>
<dbReference type="SUPFAM" id="SSF46785">
    <property type="entry name" value="Winged helix' DNA-binding domain"/>
    <property type="match status" value="1"/>
</dbReference>
<evidence type="ECO:0000313" key="3">
    <source>
        <dbReference type="Proteomes" id="UP000198582"/>
    </source>
</evidence>
<dbReference type="AlphaFoldDB" id="A0A1H8XN71"/>
<dbReference type="EMBL" id="FOEF01000008">
    <property type="protein sequence ID" value="SEP41266.1"/>
    <property type="molecule type" value="Genomic_DNA"/>
</dbReference>
<feature type="domain" description="Winged helix DNA-binding" evidence="1">
    <location>
        <begin position="22"/>
        <end position="95"/>
    </location>
</feature>